<organism evidence="1 2">
    <name type="scientific">Terrimicrobium sacchariphilum</name>
    <dbReference type="NCBI Taxonomy" id="690879"/>
    <lineage>
        <taxon>Bacteria</taxon>
        <taxon>Pseudomonadati</taxon>
        <taxon>Verrucomicrobiota</taxon>
        <taxon>Terrimicrobiia</taxon>
        <taxon>Terrimicrobiales</taxon>
        <taxon>Terrimicrobiaceae</taxon>
        <taxon>Terrimicrobium</taxon>
    </lineage>
</organism>
<dbReference type="Proteomes" id="UP000076023">
    <property type="component" value="Unassembled WGS sequence"/>
</dbReference>
<gene>
    <name evidence="1" type="ORF">TSACC_3201</name>
</gene>
<dbReference type="InParanoid" id="A0A146GES9"/>
<evidence type="ECO:0000313" key="1">
    <source>
        <dbReference type="EMBL" id="GAT35137.1"/>
    </source>
</evidence>
<protein>
    <submittedName>
        <fullName evidence="1">Uncharacterized protein</fullName>
    </submittedName>
</protein>
<proteinExistence type="predicted"/>
<reference evidence="2" key="1">
    <citation type="journal article" date="2017" name="Genome Announc.">
        <title>Draft Genome Sequence of Terrimicrobium sacchariphilum NM-5T, a Facultative Anaerobic Soil Bacterium of the Class Spartobacteria.</title>
        <authorList>
            <person name="Qiu Y.L."/>
            <person name="Tourlousse D.M."/>
            <person name="Matsuura N."/>
            <person name="Ohashi A."/>
            <person name="Sekiguchi Y."/>
        </authorList>
    </citation>
    <scope>NUCLEOTIDE SEQUENCE [LARGE SCALE GENOMIC DNA]</scope>
    <source>
        <strain evidence="2">NM-5</strain>
    </source>
</reference>
<dbReference type="AlphaFoldDB" id="A0A146GES9"/>
<accession>A0A146GES9</accession>
<comment type="caution">
    <text evidence="1">The sequence shown here is derived from an EMBL/GenBank/DDBJ whole genome shotgun (WGS) entry which is preliminary data.</text>
</comment>
<name>A0A146GES9_TERSA</name>
<sequence>MFSSFQLAGYPAKTWRHDAAGIVEELFRTTSPAYWDMLIDLRQELLHGRNWNTTFDLFLKCRLALETQHYLPFYRLRNLLAGSLRLEAHGEDIGLARILRRKHRSLADIRRHITRDLFEHELVESLDHPLKLEVVERV</sequence>
<dbReference type="EMBL" id="BDCO01000003">
    <property type="protein sequence ID" value="GAT35137.1"/>
    <property type="molecule type" value="Genomic_DNA"/>
</dbReference>
<dbReference type="STRING" id="690879.TSACC_3201"/>
<dbReference type="RefSeq" id="WP_075080981.1">
    <property type="nucleotide sequence ID" value="NZ_BDCO01000003.1"/>
</dbReference>
<keyword evidence="2" id="KW-1185">Reference proteome</keyword>
<evidence type="ECO:0000313" key="2">
    <source>
        <dbReference type="Proteomes" id="UP000076023"/>
    </source>
</evidence>
<dbReference type="OrthoDB" id="9825179at2"/>